<organism evidence="1 2">
    <name type="scientific">Mucilaginibacter terrigena</name>
    <dbReference type="NCBI Taxonomy" id="2492395"/>
    <lineage>
        <taxon>Bacteria</taxon>
        <taxon>Pseudomonadati</taxon>
        <taxon>Bacteroidota</taxon>
        <taxon>Sphingobacteriia</taxon>
        <taxon>Sphingobacteriales</taxon>
        <taxon>Sphingobacteriaceae</taxon>
        <taxon>Mucilaginibacter</taxon>
    </lineage>
</organism>
<accession>A0A4Q5LMA9</accession>
<evidence type="ECO:0000313" key="2">
    <source>
        <dbReference type="Proteomes" id="UP000293331"/>
    </source>
</evidence>
<dbReference type="EMBL" id="SEWG01000004">
    <property type="protein sequence ID" value="RYU90112.1"/>
    <property type="molecule type" value="Genomic_DNA"/>
</dbReference>
<dbReference type="RefSeq" id="WP_129876769.1">
    <property type="nucleotide sequence ID" value="NZ_SEWG01000004.1"/>
</dbReference>
<reference evidence="1 2" key="1">
    <citation type="submission" date="2019-02" db="EMBL/GenBank/DDBJ databases">
        <title>Bacterial novel species Mucilaginibacter sp. 17JY9-4 isolated from soil.</title>
        <authorList>
            <person name="Jung H.-Y."/>
        </authorList>
    </citation>
    <scope>NUCLEOTIDE SEQUENCE [LARGE SCALE GENOMIC DNA]</scope>
    <source>
        <strain evidence="1 2">17JY9-4</strain>
    </source>
</reference>
<dbReference type="Proteomes" id="UP000293331">
    <property type="component" value="Unassembled WGS sequence"/>
</dbReference>
<sequence>MKKLLLVIFTMVLLPCLLLGQNRKRLPKPPPLPPTKEENILAEKHNKCFNSHEYSAIKRRSFFPFGNASSIKLISFKAYNYPNPPVYNEEGKDADTVENDRMQLLTPVTKDRYYLNLKKVKEIKQVSRAGIDLLTDILFNIGYTPVKKLDLEIADPGAKCYEPRNAVLFLDGKGNITQYLEICFECRHHYWSSSKVGYIEYCEDKYELLRRYFLAQGIKYGADPKTINNN</sequence>
<name>A0A4Q5LMA9_9SPHI</name>
<dbReference type="AlphaFoldDB" id="A0A4Q5LMA9"/>
<comment type="caution">
    <text evidence="1">The sequence shown here is derived from an EMBL/GenBank/DDBJ whole genome shotgun (WGS) entry which is preliminary data.</text>
</comment>
<proteinExistence type="predicted"/>
<gene>
    <name evidence="1" type="ORF">EWM62_11255</name>
</gene>
<keyword evidence="2" id="KW-1185">Reference proteome</keyword>
<dbReference type="OrthoDB" id="656959at2"/>
<evidence type="ECO:0000313" key="1">
    <source>
        <dbReference type="EMBL" id="RYU90112.1"/>
    </source>
</evidence>
<protein>
    <submittedName>
        <fullName evidence="1">Uncharacterized protein</fullName>
    </submittedName>
</protein>